<accession>A0A0C2WS48</accession>
<gene>
    <name evidence="1" type="ORF">M378DRAFT_1003772</name>
</gene>
<protein>
    <submittedName>
        <fullName evidence="1">Uncharacterized protein</fullName>
    </submittedName>
</protein>
<reference evidence="1 2" key="1">
    <citation type="submission" date="2014-04" db="EMBL/GenBank/DDBJ databases">
        <title>Evolutionary Origins and Diversification of the Mycorrhizal Mutualists.</title>
        <authorList>
            <consortium name="DOE Joint Genome Institute"/>
            <consortium name="Mycorrhizal Genomics Consortium"/>
            <person name="Kohler A."/>
            <person name="Kuo A."/>
            <person name="Nagy L.G."/>
            <person name="Floudas D."/>
            <person name="Copeland A."/>
            <person name="Barry K.W."/>
            <person name="Cichocki N."/>
            <person name="Veneault-Fourrey C."/>
            <person name="LaButti K."/>
            <person name="Lindquist E.A."/>
            <person name="Lipzen A."/>
            <person name="Lundell T."/>
            <person name="Morin E."/>
            <person name="Murat C."/>
            <person name="Riley R."/>
            <person name="Ohm R."/>
            <person name="Sun H."/>
            <person name="Tunlid A."/>
            <person name="Henrissat B."/>
            <person name="Grigoriev I.V."/>
            <person name="Hibbett D.S."/>
            <person name="Martin F."/>
        </authorList>
    </citation>
    <scope>NUCLEOTIDE SEQUENCE [LARGE SCALE GENOMIC DNA]</scope>
    <source>
        <strain evidence="1 2">Koide BX008</strain>
    </source>
</reference>
<sequence>MSSINESNVLTMDEWTGLLWTCLIRRSCQRRLSAVERPWLLQIKGGAEVCLRRPIWRQPAPLRMKEARVGVKRRDMVI</sequence>
<proteinExistence type="predicted"/>
<dbReference type="EMBL" id="KN818314">
    <property type="protein sequence ID" value="KIL59551.1"/>
    <property type="molecule type" value="Genomic_DNA"/>
</dbReference>
<organism evidence="1 2">
    <name type="scientific">Amanita muscaria (strain Koide BX008)</name>
    <dbReference type="NCBI Taxonomy" id="946122"/>
    <lineage>
        <taxon>Eukaryota</taxon>
        <taxon>Fungi</taxon>
        <taxon>Dikarya</taxon>
        <taxon>Basidiomycota</taxon>
        <taxon>Agaricomycotina</taxon>
        <taxon>Agaricomycetes</taxon>
        <taxon>Agaricomycetidae</taxon>
        <taxon>Agaricales</taxon>
        <taxon>Pluteineae</taxon>
        <taxon>Amanitaceae</taxon>
        <taxon>Amanita</taxon>
    </lineage>
</organism>
<evidence type="ECO:0000313" key="1">
    <source>
        <dbReference type="EMBL" id="KIL59551.1"/>
    </source>
</evidence>
<evidence type="ECO:0000313" key="2">
    <source>
        <dbReference type="Proteomes" id="UP000054549"/>
    </source>
</evidence>
<dbReference type="AlphaFoldDB" id="A0A0C2WS48"/>
<dbReference type="Proteomes" id="UP000054549">
    <property type="component" value="Unassembled WGS sequence"/>
</dbReference>
<dbReference type="InParanoid" id="A0A0C2WS48"/>
<keyword evidence="2" id="KW-1185">Reference proteome</keyword>
<dbReference type="HOGENOM" id="CLU_2621542_0_0_1"/>
<name>A0A0C2WS48_AMAMK</name>